<name>A0A1A9RXJ9_9NEIS</name>
<feature type="chain" id="PRO_5008396251" description="Lysozyme inhibitor LprI N-terminal domain-containing protein" evidence="1">
    <location>
        <begin position="24"/>
        <end position="198"/>
    </location>
</feature>
<evidence type="ECO:0000313" key="2">
    <source>
        <dbReference type="EMBL" id="OAM27840.1"/>
    </source>
</evidence>
<accession>A0A1A9RXJ9</accession>
<dbReference type="EMBL" id="LXSL01000020">
    <property type="protein sequence ID" value="OAM27840.1"/>
    <property type="molecule type" value="Genomic_DNA"/>
</dbReference>
<sequence length="198" mass="22597">MKPSRLFPLLALAALFASHTAQADPANERMRREADRQLQERIGHCLQIYGNQNCIPAAQQPAEPRRPPDPRSILSPAERRALEEQYRRNNPSGCTPPDANGAQTCFSLTQGERASISLQNRRGEMHGPRLNYRYIPQNQRYQIWDAEHYQHNQIQERYSFILSNSGHCEFASVRPDLLADSTRISCAEAFRRLGIGQN</sequence>
<dbReference type="STRING" id="1795827.A7P95_05890"/>
<dbReference type="Proteomes" id="UP000077885">
    <property type="component" value="Unassembled WGS sequence"/>
</dbReference>
<keyword evidence="1" id="KW-0732">Signal</keyword>
<comment type="caution">
    <text evidence="2">The sequence shown here is derived from an EMBL/GenBank/DDBJ whole genome shotgun (WGS) entry which is preliminary data.</text>
</comment>
<evidence type="ECO:0008006" key="4">
    <source>
        <dbReference type="Google" id="ProtNLM"/>
    </source>
</evidence>
<gene>
    <name evidence="2" type="ORF">A7P95_05890</name>
</gene>
<evidence type="ECO:0000313" key="3">
    <source>
        <dbReference type="Proteomes" id="UP000077885"/>
    </source>
</evidence>
<dbReference type="RefSeq" id="WP_067592567.1">
    <property type="nucleotide sequence ID" value="NZ_LXSL01000020.1"/>
</dbReference>
<protein>
    <recommendedName>
        <fullName evidence="4">Lysozyme inhibitor LprI N-terminal domain-containing protein</fullName>
    </recommendedName>
</protein>
<feature type="signal peptide" evidence="1">
    <location>
        <begin position="1"/>
        <end position="23"/>
    </location>
</feature>
<organism evidence="2 3">
    <name type="scientific">Eikenella longinqua</name>
    <dbReference type="NCBI Taxonomy" id="1795827"/>
    <lineage>
        <taxon>Bacteria</taxon>
        <taxon>Pseudomonadati</taxon>
        <taxon>Pseudomonadota</taxon>
        <taxon>Betaproteobacteria</taxon>
        <taxon>Neisseriales</taxon>
        <taxon>Neisseriaceae</taxon>
        <taxon>Eikenella</taxon>
    </lineage>
</organism>
<proteinExistence type="predicted"/>
<keyword evidence="3" id="KW-1185">Reference proteome</keyword>
<dbReference type="AlphaFoldDB" id="A0A1A9RXJ9"/>
<reference evidence="3" key="1">
    <citation type="submission" date="2016-05" db="EMBL/GenBank/DDBJ databases">
        <title>Draft genome of Corynebacterium afermentans subsp. afermentans LCDC 88199T.</title>
        <authorList>
            <person name="Bernier A.-M."/>
            <person name="Bernard K."/>
        </authorList>
    </citation>
    <scope>NUCLEOTIDE SEQUENCE [LARGE SCALE GENOMIC DNA]</scope>
    <source>
        <strain evidence="3">NML02-A-017</strain>
    </source>
</reference>
<evidence type="ECO:0000256" key="1">
    <source>
        <dbReference type="SAM" id="SignalP"/>
    </source>
</evidence>